<keyword evidence="7" id="KW-0690">Ribosome biogenesis</keyword>
<dbReference type="GO" id="GO:0008270">
    <property type="term" value="F:zinc ion binding"/>
    <property type="evidence" value="ECO:0007669"/>
    <property type="project" value="UniProtKB-UniRule"/>
</dbReference>
<keyword evidence="3 7" id="KW-0479">Metal-binding</keyword>
<evidence type="ECO:0000313" key="9">
    <source>
        <dbReference type="Proteomes" id="UP001378188"/>
    </source>
</evidence>
<evidence type="ECO:0000256" key="5">
    <source>
        <dbReference type="ARBA" id="ARBA00022801"/>
    </source>
</evidence>
<keyword evidence="4 7" id="KW-0255">Endonuclease</keyword>
<evidence type="ECO:0000256" key="1">
    <source>
        <dbReference type="ARBA" id="ARBA00010875"/>
    </source>
</evidence>
<dbReference type="GO" id="GO:0006364">
    <property type="term" value="P:rRNA processing"/>
    <property type="evidence" value="ECO:0007669"/>
    <property type="project" value="UniProtKB-UniRule"/>
</dbReference>
<dbReference type="RefSeq" id="WP_340330412.1">
    <property type="nucleotide sequence ID" value="NZ_JAZHOF010000005.1"/>
</dbReference>
<dbReference type="PROSITE" id="PS01306">
    <property type="entry name" value="UPF0054"/>
    <property type="match status" value="1"/>
</dbReference>
<dbReference type="EMBL" id="JAZHOF010000005">
    <property type="protein sequence ID" value="MEJ8572725.1"/>
    <property type="molecule type" value="Genomic_DNA"/>
</dbReference>
<dbReference type="GO" id="GO:0004521">
    <property type="term" value="F:RNA endonuclease activity"/>
    <property type="evidence" value="ECO:0007669"/>
    <property type="project" value="UniProtKB-UniRule"/>
</dbReference>
<evidence type="ECO:0000313" key="8">
    <source>
        <dbReference type="EMBL" id="MEJ8572725.1"/>
    </source>
</evidence>
<evidence type="ECO:0000256" key="4">
    <source>
        <dbReference type="ARBA" id="ARBA00022759"/>
    </source>
</evidence>
<evidence type="ECO:0000256" key="2">
    <source>
        <dbReference type="ARBA" id="ARBA00022722"/>
    </source>
</evidence>
<name>A0AAW9RLA3_9HYPH</name>
<dbReference type="NCBIfam" id="TIGR00043">
    <property type="entry name" value="rRNA maturation RNase YbeY"/>
    <property type="match status" value="1"/>
</dbReference>
<sequence>MDPDAPLRIELVEEAGDWHRFDPAARIAAVSAALPRFVEEASGEVTLVLADDALVCDLNRRFRGKDRPTNVLSFPAGDAVPAGHLPINTHLGDVVLAAETLAREAEAENKTHGDHFSHLVVHGILHLMGYDHETDEQAAAMESLETAILADLGIADPYADAVLDAGDH</sequence>
<dbReference type="InterPro" id="IPR002036">
    <property type="entry name" value="YbeY"/>
</dbReference>
<comment type="similarity">
    <text evidence="1 7">Belongs to the endoribonuclease YbeY family.</text>
</comment>
<comment type="function">
    <text evidence="7">Single strand-specific metallo-endoribonuclease involved in late-stage 70S ribosome quality control and in maturation of the 3' terminus of the 16S rRNA.</text>
</comment>
<comment type="caution">
    <text evidence="8">The sequence shown here is derived from an EMBL/GenBank/DDBJ whole genome shotgun (WGS) entry which is preliminary data.</text>
</comment>
<keyword evidence="6 7" id="KW-0862">Zinc</keyword>
<dbReference type="Pfam" id="PF02130">
    <property type="entry name" value="YbeY"/>
    <property type="match status" value="1"/>
</dbReference>
<reference evidence="8 9" key="1">
    <citation type="submission" date="2024-02" db="EMBL/GenBank/DDBJ databases">
        <title>Genome analysis and characterization of Microbaculum marinisediminis sp. nov., isolated from marine sediment.</title>
        <authorList>
            <person name="Du Z.-J."/>
            <person name="Ye Y.-Q."/>
            <person name="Zhang Z.-R."/>
            <person name="Yuan S.-M."/>
            <person name="Zhang X.-Y."/>
        </authorList>
    </citation>
    <scope>NUCLEOTIDE SEQUENCE [LARGE SCALE GENOMIC DNA]</scope>
    <source>
        <strain evidence="8 9">SDUM1044001</strain>
    </source>
</reference>
<keyword evidence="7" id="KW-0698">rRNA processing</keyword>
<comment type="subcellular location">
    <subcellularLocation>
        <location evidence="7">Cytoplasm</location>
    </subcellularLocation>
</comment>
<dbReference type="AlphaFoldDB" id="A0AAW9RLA3"/>
<gene>
    <name evidence="7 8" type="primary">ybeY</name>
    <name evidence="8" type="ORF">V3328_14635</name>
</gene>
<proteinExistence type="inferred from homology"/>
<dbReference type="InterPro" id="IPR020549">
    <property type="entry name" value="YbeY_CS"/>
</dbReference>
<dbReference type="Proteomes" id="UP001378188">
    <property type="component" value="Unassembled WGS sequence"/>
</dbReference>
<dbReference type="EC" id="3.1.-.-" evidence="7"/>
<dbReference type="PANTHER" id="PTHR46986:SF1">
    <property type="entry name" value="ENDORIBONUCLEASE YBEY, CHLOROPLASTIC"/>
    <property type="match status" value="1"/>
</dbReference>
<accession>A0AAW9RLA3</accession>
<dbReference type="GO" id="GO:0004222">
    <property type="term" value="F:metalloendopeptidase activity"/>
    <property type="evidence" value="ECO:0007669"/>
    <property type="project" value="InterPro"/>
</dbReference>
<feature type="binding site" evidence="7">
    <location>
        <position position="126"/>
    </location>
    <ligand>
        <name>Zn(2+)</name>
        <dbReference type="ChEBI" id="CHEBI:29105"/>
        <note>catalytic</note>
    </ligand>
</feature>
<evidence type="ECO:0000256" key="3">
    <source>
        <dbReference type="ARBA" id="ARBA00022723"/>
    </source>
</evidence>
<dbReference type="Gene3D" id="3.40.390.30">
    <property type="entry name" value="Metalloproteases ('zincins'), catalytic domain"/>
    <property type="match status" value="1"/>
</dbReference>
<dbReference type="GO" id="GO:0005737">
    <property type="term" value="C:cytoplasm"/>
    <property type="evidence" value="ECO:0007669"/>
    <property type="project" value="UniProtKB-SubCell"/>
</dbReference>
<protein>
    <recommendedName>
        <fullName evidence="7">Endoribonuclease YbeY</fullName>
        <ecNumber evidence="7">3.1.-.-</ecNumber>
    </recommendedName>
</protein>
<keyword evidence="5 7" id="KW-0378">Hydrolase</keyword>
<keyword evidence="9" id="KW-1185">Reference proteome</keyword>
<feature type="binding site" evidence="7">
    <location>
        <position position="132"/>
    </location>
    <ligand>
        <name>Zn(2+)</name>
        <dbReference type="ChEBI" id="CHEBI:29105"/>
        <note>catalytic</note>
    </ligand>
</feature>
<feature type="binding site" evidence="7">
    <location>
        <position position="122"/>
    </location>
    <ligand>
        <name>Zn(2+)</name>
        <dbReference type="ChEBI" id="CHEBI:29105"/>
        <note>catalytic</note>
    </ligand>
</feature>
<dbReference type="HAMAP" id="MF_00009">
    <property type="entry name" value="Endoribonucl_YbeY"/>
    <property type="match status" value="1"/>
</dbReference>
<evidence type="ECO:0000256" key="7">
    <source>
        <dbReference type="HAMAP-Rule" id="MF_00009"/>
    </source>
</evidence>
<keyword evidence="2 7" id="KW-0540">Nuclease</keyword>
<dbReference type="InterPro" id="IPR023091">
    <property type="entry name" value="MetalPrtase_cat_dom_sf_prd"/>
</dbReference>
<organism evidence="8 9">
    <name type="scientific">Microbaculum marinum</name>
    <dbReference type="NCBI Taxonomy" id="1764581"/>
    <lineage>
        <taxon>Bacteria</taxon>
        <taxon>Pseudomonadati</taxon>
        <taxon>Pseudomonadota</taxon>
        <taxon>Alphaproteobacteria</taxon>
        <taxon>Hyphomicrobiales</taxon>
        <taxon>Tepidamorphaceae</taxon>
        <taxon>Microbaculum</taxon>
    </lineage>
</organism>
<dbReference type="PANTHER" id="PTHR46986">
    <property type="entry name" value="ENDORIBONUCLEASE YBEY, CHLOROPLASTIC"/>
    <property type="match status" value="1"/>
</dbReference>
<evidence type="ECO:0000256" key="6">
    <source>
        <dbReference type="ARBA" id="ARBA00022833"/>
    </source>
</evidence>
<comment type="cofactor">
    <cofactor evidence="7">
        <name>Zn(2+)</name>
        <dbReference type="ChEBI" id="CHEBI:29105"/>
    </cofactor>
    <text evidence="7">Binds 1 zinc ion.</text>
</comment>
<keyword evidence="7" id="KW-0963">Cytoplasm</keyword>
<dbReference type="SUPFAM" id="SSF55486">
    <property type="entry name" value="Metalloproteases ('zincins'), catalytic domain"/>
    <property type="match status" value="1"/>
</dbReference>